<gene>
    <name evidence="1" type="ORF">DHETER_LOCUS4849</name>
</gene>
<feature type="non-terminal residue" evidence="1">
    <location>
        <position position="94"/>
    </location>
</feature>
<name>A0ACA9LP12_9GLOM</name>
<dbReference type="Proteomes" id="UP000789702">
    <property type="component" value="Unassembled WGS sequence"/>
</dbReference>
<accession>A0ACA9LP12</accession>
<reference evidence="1" key="1">
    <citation type="submission" date="2021-06" db="EMBL/GenBank/DDBJ databases">
        <authorList>
            <person name="Kallberg Y."/>
            <person name="Tangrot J."/>
            <person name="Rosling A."/>
        </authorList>
    </citation>
    <scope>NUCLEOTIDE SEQUENCE</scope>
    <source>
        <strain evidence="1">IL203A</strain>
    </source>
</reference>
<dbReference type="EMBL" id="CAJVPU010005037">
    <property type="protein sequence ID" value="CAG8542057.1"/>
    <property type="molecule type" value="Genomic_DNA"/>
</dbReference>
<organism evidence="1 2">
    <name type="scientific">Dentiscutata heterogama</name>
    <dbReference type="NCBI Taxonomy" id="1316150"/>
    <lineage>
        <taxon>Eukaryota</taxon>
        <taxon>Fungi</taxon>
        <taxon>Fungi incertae sedis</taxon>
        <taxon>Mucoromycota</taxon>
        <taxon>Glomeromycotina</taxon>
        <taxon>Glomeromycetes</taxon>
        <taxon>Diversisporales</taxon>
        <taxon>Gigasporaceae</taxon>
        <taxon>Dentiscutata</taxon>
    </lineage>
</organism>
<protein>
    <submittedName>
        <fullName evidence="1">16957_t:CDS:1</fullName>
    </submittedName>
</protein>
<proteinExistence type="predicted"/>
<sequence length="94" mass="11086">MLTSLLEWPFHKVVLDRVLAQNQNQETLLNDPVEVLEEYQPKRRIQESWFDPIMQPVILEKWQAILRESKANLAPEISTISYPLLKQADTRSQQ</sequence>
<keyword evidence="2" id="KW-1185">Reference proteome</keyword>
<evidence type="ECO:0000313" key="1">
    <source>
        <dbReference type="EMBL" id="CAG8542057.1"/>
    </source>
</evidence>
<comment type="caution">
    <text evidence="1">The sequence shown here is derived from an EMBL/GenBank/DDBJ whole genome shotgun (WGS) entry which is preliminary data.</text>
</comment>
<evidence type="ECO:0000313" key="2">
    <source>
        <dbReference type="Proteomes" id="UP000789702"/>
    </source>
</evidence>